<organism evidence="10 11">
    <name type="scientific">Halobacillus salinus</name>
    <dbReference type="NCBI Taxonomy" id="192814"/>
    <lineage>
        <taxon>Bacteria</taxon>
        <taxon>Bacillati</taxon>
        <taxon>Bacillota</taxon>
        <taxon>Bacilli</taxon>
        <taxon>Bacillales</taxon>
        <taxon>Bacillaceae</taxon>
        <taxon>Halobacillus</taxon>
    </lineage>
</organism>
<reference evidence="10 11" key="1">
    <citation type="journal article" date="2003" name="Int. J. Syst. Evol. Microbiol.">
        <title>Halobacillus salinus sp. nov., isolated from a salt lake on the coast of the East Sea in Korea.</title>
        <authorList>
            <person name="Yoon J.H."/>
            <person name="Kang K.H."/>
            <person name="Park Y.H."/>
        </authorList>
    </citation>
    <scope>NUCLEOTIDE SEQUENCE [LARGE SCALE GENOMIC DNA]</scope>
    <source>
        <strain evidence="10 11">HSL-3</strain>
    </source>
</reference>
<feature type="transmembrane region" description="Helical" evidence="8">
    <location>
        <begin position="821"/>
        <end position="847"/>
    </location>
</feature>
<dbReference type="GO" id="GO:0022857">
    <property type="term" value="F:transmembrane transporter activity"/>
    <property type="evidence" value="ECO:0007669"/>
    <property type="project" value="TreeGrafter"/>
</dbReference>
<feature type="transmembrane region" description="Helical" evidence="8">
    <location>
        <begin position="868"/>
        <end position="892"/>
    </location>
</feature>
<feature type="transmembrane region" description="Helical" evidence="8">
    <location>
        <begin position="593"/>
        <end position="618"/>
    </location>
</feature>
<evidence type="ECO:0000256" key="3">
    <source>
        <dbReference type="ARBA" id="ARBA00022692"/>
    </source>
</evidence>
<dbReference type="InterPro" id="IPR003838">
    <property type="entry name" value="ABC3_permease_C"/>
</dbReference>
<keyword evidence="5 8" id="KW-0472">Membrane</keyword>
<comment type="caution">
    <text evidence="10">The sequence shown here is derived from an EMBL/GenBank/DDBJ whole genome shotgun (WGS) entry which is preliminary data.</text>
</comment>
<evidence type="ECO:0000256" key="8">
    <source>
        <dbReference type="SAM" id="Phobius"/>
    </source>
</evidence>
<feature type="transmembrane region" description="Helical" evidence="8">
    <location>
        <begin position="694"/>
        <end position="717"/>
    </location>
</feature>
<feature type="region of interest" description="Disordered" evidence="7">
    <location>
        <begin position="898"/>
        <end position="945"/>
    </location>
</feature>
<keyword evidence="11" id="KW-1185">Reference proteome</keyword>
<accession>A0A4Z0H3F2</accession>
<feature type="compositionally biased region" description="Polar residues" evidence="7">
    <location>
        <begin position="898"/>
        <end position="914"/>
    </location>
</feature>
<evidence type="ECO:0000259" key="9">
    <source>
        <dbReference type="Pfam" id="PF02687"/>
    </source>
</evidence>
<evidence type="ECO:0000313" key="11">
    <source>
        <dbReference type="Proteomes" id="UP000297982"/>
    </source>
</evidence>
<evidence type="ECO:0000256" key="5">
    <source>
        <dbReference type="ARBA" id="ARBA00023136"/>
    </source>
</evidence>
<feature type="transmembrane region" description="Helical" evidence="8">
    <location>
        <begin position="737"/>
        <end position="759"/>
    </location>
</feature>
<dbReference type="PANTHER" id="PTHR30572">
    <property type="entry name" value="MEMBRANE COMPONENT OF TRANSPORTER-RELATED"/>
    <property type="match status" value="1"/>
</dbReference>
<feature type="domain" description="ABC3 transporter permease C-terminal" evidence="9">
    <location>
        <begin position="551"/>
        <end position="657"/>
    </location>
</feature>
<keyword evidence="2" id="KW-1003">Cell membrane</keyword>
<name>A0A4Z0H3F2_9BACI</name>
<keyword evidence="4 8" id="KW-1133">Transmembrane helix</keyword>
<dbReference type="Proteomes" id="UP000297982">
    <property type="component" value="Unassembled WGS sequence"/>
</dbReference>
<dbReference type="Pfam" id="PF02687">
    <property type="entry name" value="FtsX"/>
    <property type="match status" value="2"/>
</dbReference>
<feature type="domain" description="ABC3 transporter permease C-terminal" evidence="9">
    <location>
        <begin position="741"/>
        <end position="849"/>
    </location>
</feature>
<evidence type="ECO:0000256" key="2">
    <source>
        <dbReference type="ARBA" id="ARBA00022475"/>
    </source>
</evidence>
<dbReference type="RefSeq" id="WP_135327194.1">
    <property type="nucleotide sequence ID" value="NZ_SRJC01000001.1"/>
</dbReference>
<keyword evidence="3 8" id="KW-0812">Transmembrane</keyword>
<proteinExistence type="inferred from homology"/>
<dbReference type="PANTHER" id="PTHR30572:SF4">
    <property type="entry name" value="ABC TRANSPORTER PERMEASE YTRF"/>
    <property type="match status" value="1"/>
</dbReference>
<dbReference type="EMBL" id="SRJC01000001">
    <property type="protein sequence ID" value="TGB04922.1"/>
    <property type="molecule type" value="Genomic_DNA"/>
</dbReference>
<dbReference type="GO" id="GO:0005886">
    <property type="term" value="C:plasma membrane"/>
    <property type="evidence" value="ECO:0007669"/>
    <property type="project" value="UniProtKB-SubCell"/>
</dbReference>
<comment type="subcellular location">
    <subcellularLocation>
        <location evidence="1">Cell membrane</location>
        <topology evidence="1">Multi-pass membrane protein</topology>
    </subcellularLocation>
</comment>
<evidence type="ECO:0000313" key="10">
    <source>
        <dbReference type="EMBL" id="TGB04922.1"/>
    </source>
</evidence>
<feature type="transmembrane region" description="Helical" evidence="8">
    <location>
        <begin position="785"/>
        <end position="809"/>
    </location>
</feature>
<evidence type="ECO:0000256" key="1">
    <source>
        <dbReference type="ARBA" id="ARBA00004651"/>
    </source>
</evidence>
<feature type="transmembrane region" description="Helical" evidence="8">
    <location>
        <begin position="546"/>
        <end position="572"/>
    </location>
</feature>
<sequence length="1079" mass="119455">MIRFIWNSWWRNKERFILLLIGALIVSIGLSYLVGTTQASQGTIVDELQKRWKSSYDIVVRPPGSRSVTEDKKLLEPNYLSGLSGGISLEQYETIRSMEKIETAAPISMMGYVDYGTTLAEVNYDEPGIYRLHMSNSTTNGVSTYEDDNTLYFTVGDWQAPQGTQREYGVTGFNGKLINSNNILIAGIDPEAEAQLAGLNDAISDKTEQSKSFLDNEAYVSIKEVSTGIQNINIPVLLSNQSFVEGTSTYTIEKLEQSFKQDEQEEVMNEVKDRGGIQYLDDLEAKQIDHFTFTSEESHQKTIELIKGTNEDAGASLDSFNWMAFQPSPVNYQEVSSPFGERWPFAYQVEPYSVPEDSPLAQKHAYRPISMFSETSEGWPRLELDFHGVFDPSQLDLSKDPLNELPMETYFPSSAKWVMDNDQNPINPPKEMKPLNNPYGFLTKPPLLLTTIEAASQVLGEEPISAIRVKVHGVNEMSESSGQVLEQIAKDIEEETGLITDITLGSSPQPAITHIPASGEKESLGWVEQPWIKLGSSISIFKESKMGLSGVIASVIVVAIVYVFTSNIMMMYARKKEFAVLLAVGWRPKQLSLLIFIEALILGIFVSLVSWLILGIIYVTNDVETSIWRLLFIAIFGLSVYLLGSLVPSVLVQRISPYETMKSGEVSTKKRHSFQALTSFGMAANQLMTQWKRALLSVVSIALPAAMLMYFLFITVQLRGTMYTTWLGEFVAMEVGVMHYIAMGVALLIAILTTAEIMWQNVSERQAEFSVLKALGWRNHTVRVLVLWEGAISGLIAGLLGLSISLAAITISYNQFPFDSLLFFSSTLLIPIVTGIVGAMLPAMKAVQLTPSEGFRGGVSNKAKTEKAFRYVFSMGGVTLAAGVVAIMLFAIPANSNSNSNEQVDSSSTTTNDIEGTEGDLEVSAPTEEEIKVEGDEPGQSGDSIMSEKKTAYKTLKLGDEVFDGEDKEVTVERVDPPSSLKTTEKLITIRISYHKKTGEASVVYKPQTFQLMNSDGESYKPIEFEEVTTDSTWNGFEIKGRSKVVTESTFEVSDSSEKLAFKMNGSWTPGEIIIEIDS</sequence>
<dbReference type="InterPro" id="IPR050250">
    <property type="entry name" value="Macrolide_Exporter_MacB"/>
</dbReference>
<evidence type="ECO:0000256" key="4">
    <source>
        <dbReference type="ARBA" id="ARBA00022989"/>
    </source>
</evidence>
<comment type="similarity">
    <text evidence="6">Belongs to the ABC-4 integral membrane protein family.</text>
</comment>
<evidence type="ECO:0000256" key="7">
    <source>
        <dbReference type="SAM" id="MobiDB-lite"/>
    </source>
</evidence>
<protein>
    <submittedName>
        <fullName evidence="10">ABC transporter permease</fullName>
    </submittedName>
</protein>
<evidence type="ECO:0000256" key="6">
    <source>
        <dbReference type="ARBA" id="ARBA00038076"/>
    </source>
</evidence>
<feature type="transmembrane region" description="Helical" evidence="8">
    <location>
        <begin position="630"/>
        <end position="652"/>
    </location>
</feature>
<dbReference type="AlphaFoldDB" id="A0A4Z0H3F2"/>
<gene>
    <name evidence="10" type="ORF">E4663_07990</name>
</gene>
<dbReference type="STRING" id="192814.GCA_900166575_01953"/>